<dbReference type="PANTHER" id="PTHR43434">
    <property type="entry name" value="PHOSPHOGLYCOLATE PHOSPHATASE"/>
    <property type="match status" value="1"/>
</dbReference>
<dbReference type="Pfam" id="PF13419">
    <property type="entry name" value="HAD_2"/>
    <property type="match status" value="1"/>
</dbReference>
<dbReference type="GO" id="GO:0008967">
    <property type="term" value="F:phosphoglycolate phosphatase activity"/>
    <property type="evidence" value="ECO:0007669"/>
    <property type="project" value="TreeGrafter"/>
</dbReference>
<protein>
    <recommendedName>
        <fullName evidence="5">Phosphoglycolate phosphatase</fullName>
    </recommendedName>
</protein>
<evidence type="ECO:0000313" key="4">
    <source>
        <dbReference type="Proteomes" id="UP000253834"/>
    </source>
</evidence>
<dbReference type="GO" id="GO:0006281">
    <property type="term" value="P:DNA repair"/>
    <property type="evidence" value="ECO:0007669"/>
    <property type="project" value="TreeGrafter"/>
</dbReference>
<sequence>MSGMKETLSLLKQEGYKIGFTTSNNQVVMNEFLTNHSINIFDYSHFSFSPLSKSKDISSFLKKYDLKKENVVYVGDELRDIKAAKKNGLFCIAVSWGFDSVELLNTGRADKVITQPKEIVDVLSRI</sequence>
<organism evidence="3 4">
    <name type="scientific">Priestia megaterium</name>
    <name type="common">Bacillus megaterium</name>
    <dbReference type="NCBI Taxonomy" id="1404"/>
    <lineage>
        <taxon>Bacteria</taxon>
        <taxon>Bacillati</taxon>
        <taxon>Bacillota</taxon>
        <taxon>Bacilli</taxon>
        <taxon>Bacillales</taxon>
        <taxon>Bacillaceae</taxon>
        <taxon>Priestia</taxon>
    </lineage>
</organism>
<evidence type="ECO:0000313" key="3">
    <source>
        <dbReference type="EMBL" id="AXI27855.1"/>
    </source>
</evidence>
<dbReference type="PANTHER" id="PTHR43434:SF13">
    <property type="entry name" value="PHOSPHOGLYCOLATE PHOSPHATASE"/>
    <property type="match status" value="1"/>
</dbReference>
<reference evidence="3 4" key="1">
    <citation type="submission" date="2017-07" db="EMBL/GenBank/DDBJ databases">
        <title>Isolation and development of strain Bacillus megaterium SR7 for enhanced growth and metabolite production under supercritical carbon dioxide.</title>
        <authorList>
            <person name="Freedman A.J.E."/>
            <person name="Peet K.C."/>
            <person name="Boock J.T."/>
            <person name="Penn K."/>
            <person name="Prather K.L.J."/>
            <person name="Thompson J.R."/>
        </authorList>
    </citation>
    <scope>NUCLEOTIDE SEQUENCE [LARGE SCALE GENOMIC DNA]</scope>
    <source>
        <strain evidence="3 4">SR7</strain>
    </source>
</reference>
<dbReference type="SUPFAM" id="SSF56784">
    <property type="entry name" value="HAD-like"/>
    <property type="match status" value="1"/>
</dbReference>
<name>A0AA86LRL0_PRIMG</name>
<gene>
    <name evidence="3" type="ORF">CIB87_02080</name>
</gene>
<accession>A0AA86LRL0</accession>
<evidence type="ECO:0000256" key="1">
    <source>
        <dbReference type="ARBA" id="ARBA00022801"/>
    </source>
</evidence>
<dbReference type="InterPro" id="IPR023214">
    <property type="entry name" value="HAD_sf"/>
</dbReference>
<dbReference type="InterPro" id="IPR036412">
    <property type="entry name" value="HAD-like_sf"/>
</dbReference>
<dbReference type="EMBL" id="CP022674">
    <property type="protein sequence ID" value="AXI27855.1"/>
    <property type="molecule type" value="Genomic_DNA"/>
</dbReference>
<evidence type="ECO:0008006" key="5">
    <source>
        <dbReference type="Google" id="ProtNLM"/>
    </source>
</evidence>
<keyword evidence="2" id="KW-0460">Magnesium</keyword>
<dbReference type="AlphaFoldDB" id="A0AA86LRL0"/>
<dbReference type="Proteomes" id="UP000253834">
    <property type="component" value="Chromosome"/>
</dbReference>
<keyword evidence="1" id="KW-0378">Hydrolase</keyword>
<dbReference type="InterPro" id="IPR050155">
    <property type="entry name" value="HAD-like_hydrolase_sf"/>
</dbReference>
<dbReference type="Gene3D" id="3.40.50.1000">
    <property type="entry name" value="HAD superfamily/HAD-like"/>
    <property type="match status" value="1"/>
</dbReference>
<dbReference type="GO" id="GO:0005829">
    <property type="term" value="C:cytosol"/>
    <property type="evidence" value="ECO:0007669"/>
    <property type="project" value="TreeGrafter"/>
</dbReference>
<dbReference type="InterPro" id="IPR041492">
    <property type="entry name" value="HAD_2"/>
</dbReference>
<evidence type="ECO:0000256" key="2">
    <source>
        <dbReference type="ARBA" id="ARBA00022842"/>
    </source>
</evidence>
<dbReference type="NCBIfam" id="TIGR01549">
    <property type="entry name" value="HAD-SF-IA-v1"/>
    <property type="match status" value="1"/>
</dbReference>
<proteinExistence type="predicted"/>
<dbReference type="InterPro" id="IPR006439">
    <property type="entry name" value="HAD-SF_hydro_IA"/>
</dbReference>